<evidence type="ECO:0000256" key="4">
    <source>
        <dbReference type="ARBA" id="ARBA00022438"/>
    </source>
</evidence>
<evidence type="ECO:0000256" key="2">
    <source>
        <dbReference type="ARBA" id="ARBA00000967"/>
    </source>
</evidence>
<feature type="binding site" evidence="9">
    <location>
        <position position="363"/>
    </location>
    <ligand>
        <name>Mn(2+)</name>
        <dbReference type="ChEBI" id="CHEBI:29035"/>
        <label>1</label>
    </ligand>
</feature>
<organism evidence="11 12">
    <name type="scientific">Exilibacterium tricleocarpae</name>
    <dbReference type="NCBI Taxonomy" id="2591008"/>
    <lineage>
        <taxon>Bacteria</taxon>
        <taxon>Pseudomonadati</taxon>
        <taxon>Pseudomonadota</taxon>
        <taxon>Gammaproteobacteria</taxon>
        <taxon>Cellvibrionales</taxon>
        <taxon>Cellvibrionaceae</taxon>
        <taxon>Exilibacterium</taxon>
    </lineage>
</organism>
<dbReference type="Pfam" id="PF02789">
    <property type="entry name" value="Peptidase_M17_N"/>
    <property type="match status" value="1"/>
</dbReference>
<evidence type="ECO:0000259" key="10">
    <source>
        <dbReference type="PROSITE" id="PS00631"/>
    </source>
</evidence>
<evidence type="ECO:0000256" key="5">
    <source>
        <dbReference type="ARBA" id="ARBA00022670"/>
    </source>
</evidence>
<evidence type="ECO:0000256" key="9">
    <source>
        <dbReference type="HAMAP-Rule" id="MF_00181"/>
    </source>
</evidence>
<dbReference type="PROSITE" id="PS00631">
    <property type="entry name" value="CYTOSOL_AP"/>
    <property type="match status" value="1"/>
</dbReference>
<sequence length="506" mass="53847">MNFQAKASDVINDTTDCAVVAVFKDGKLSAGAQAVNKACHKIVQQLIKQKDITGKPGKTTWLHGLDGIKAKRILLLGAGAQSGCSEADYQRLIKGTAEALKGSGCENAVLHLDDINVKIETHSGDDKSTPNRDTAWKAQQAVEVFGSTYYQFNAHKSKKSDPVKLKKVTLAVADAKQRKTTQAGIKAGAAVTAGANLARDLGNHPGNVCTPTYLAAEARRLARNQPRLTTKILQEKQMRELGMHSLLSVAAGTEEPAQMIIMEYKGAAKSKAPYVLVGKGITFDSGGISLKPGAAMDEMKFDMCGAASVFGAMRALLDLQPTLNVVAVVVASENMPSGRATKPGDIVTSMSGQTIEILNTDAEGRLVLCDALTYVERYKPEAVIDVATLTGACVIALGKHATGLYSNRHTLAQALLAAGREAADKAWHMPLWDEYQKQLDSNFADMANIGGAPGGSVTAACFLSRFAKKYPWAHLDIAGTAWLSGNQKGATGRPVPLLVRYLLDQV</sequence>
<evidence type="ECO:0000313" key="11">
    <source>
        <dbReference type="EMBL" id="TQV85671.1"/>
    </source>
</evidence>
<dbReference type="CDD" id="cd00433">
    <property type="entry name" value="Peptidase_M17"/>
    <property type="match status" value="1"/>
</dbReference>
<keyword evidence="6 9" id="KW-0479">Metal-binding</keyword>
<dbReference type="PANTHER" id="PTHR11963:SF23">
    <property type="entry name" value="CYTOSOL AMINOPEPTIDASE"/>
    <property type="match status" value="1"/>
</dbReference>
<comment type="cofactor">
    <cofactor evidence="9">
        <name>Mn(2+)</name>
        <dbReference type="ChEBI" id="CHEBI:29035"/>
    </cofactor>
    <text evidence="9">Binds 2 manganese ions per subunit.</text>
</comment>
<accession>A0A545U882</accession>
<dbReference type="AlphaFoldDB" id="A0A545U882"/>
<evidence type="ECO:0000256" key="8">
    <source>
        <dbReference type="ARBA" id="ARBA00023211"/>
    </source>
</evidence>
<dbReference type="EC" id="3.4.11.10" evidence="9"/>
<dbReference type="PANTHER" id="PTHR11963">
    <property type="entry name" value="LEUCINE AMINOPEPTIDASE-RELATED"/>
    <property type="match status" value="1"/>
</dbReference>
<proteinExistence type="inferred from homology"/>
<feature type="binding site" evidence="9">
    <location>
        <position position="363"/>
    </location>
    <ligand>
        <name>Mn(2+)</name>
        <dbReference type="ChEBI" id="CHEBI:29035"/>
        <label>2</label>
    </ligand>
</feature>
<keyword evidence="9" id="KW-0963">Cytoplasm</keyword>
<gene>
    <name evidence="9" type="primary">pepA</name>
    <name evidence="11" type="ORF">FKG94_02175</name>
</gene>
<keyword evidence="8 9" id="KW-0464">Manganese</keyword>
<dbReference type="InterPro" id="IPR000819">
    <property type="entry name" value="Peptidase_M17_C"/>
</dbReference>
<dbReference type="PRINTS" id="PR00481">
    <property type="entry name" value="LAMNOPPTDASE"/>
</dbReference>
<dbReference type="Pfam" id="PF00883">
    <property type="entry name" value="Peptidase_M17"/>
    <property type="match status" value="1"/>
</dbReference>
<dbReference type="GO" id="GO:0070006">
    <property type="term" value="F:metalloaminopeptidase activity"/>
    <property type="evidence" value="ECO:0007669"/>
    <property type="project" value="InterPro"/>
</dbReference>
<evidence type="ECO:0000313" key="12">
    <source>
        <dbReference type="Proteomes" id="UP000319732"/>
    </source>
</evidence>
<reference evidence="11 12" key="1">
    <citation type="submission" date="2019-06" db="EMBL/GenBank/DDBJ databases">
        <title>Whole genome sequence for Cellvibrionaceae sp. R142.</title>
        <authorList>
            <person name="Wang G."/>
        </authorList>
    </citation>
    <scope>NUCLEOTIDE SEQUENCE [LARGE SCALE GENOMIC DNA]</scope>
    <source>
        <strain evidence="11 12">R142</strain>
    </source>
</reference>
<dbReference type="SUPFAM" id="SSF53187">
    <property type="entry name" value="Zn-dependent exopeptidases"/>
    <property type="match status" value="1"/>
</dbReference>
<comment type="catalytic activity">
    <reaction evidence="1 9">
        <text>Release of an N-terminal amino acid, Xaa-|-Yaa-, in which Xaa is preferably Leu, but may be other amino acids including Pro although not Arg or Lys, and Yaa may be Pro. Amino acid amides and methyl esters are also readily hydrolyzed, but rates on arylamides are exceedingly low.</text>
        <dbReference type="EC" id="3.4.11.1"/>
    </reaction>
</comment>
<dbReference type="EC" id="3.4.11.1" evidence="9"/>
<comment type="similarity">
    <text evidence="3 9">Belongs to the peptidase M17 family.</text>
</comment>
<evidence type="ECO:0000256" key="1">
    <source>
        <dbReference type="ARBA" id="ARBA00000135"/>
    </source>
</evidence>
<feature type="binding site" evidence="9">
    <location>
        <position position="302"/>
    </location>
    <ligand>
        <name>Mn(2+)</name>
        <dbReference type="ChEBI" id="CHEBI:29035"/>
        <label>2</label>
    </ligand>
</feature>
<comment type="function">
    <text evidence="9">Presumably involved in the processing and regular turnover of intracellular proteins. Catalyzes the removal of unsubstituted N-terminal amino acids from various peptides.</text>
</comment>
<keyword evidence="5 9" id="KW-0645">Protease</keyword>
<feature type="binding site" evidence="9">
    <location>
        <position position="279"/>
    </location>
    <ligand>
        <name>Mn(2+)</name>
        <dbReference type="ChEBI" id="CHEBI:29035"/>
        <label>2</label>
    </ligand>
</feature>
<keyword evidence="12" id="KW-1185">Reference proteome</keyword>
<evidence type="ECO:0000256" key="6">
    <source>
        <dbReference type="ARBA" id="ARBA00022723"/>
    </source>
</evidence>
<dbReference type="InterPro" id="IPR011356">
    <property type="entry name" value="Leucine_aapep/pepB"/>
</dbReference>
<dbReference type="GO" id="GO:0030145">
    <property type="term" value="F:manganese ion binding"/>
    <property type="evidence" value="ECO:0007669"/>
    <property type="project" value="UniProtKB-UniRule"/>
</dbReference>
<comment type="subcellular location">
    <subcellularLocation>
        <location evidence="9">Cytoplasm</location>
    </subcellularLocation>
</comment>
<feature type="active site" evidence="9">
    <location>
        <position position="291"/>
    </location>
</feature>
<dbReference type="InterPro" id="IPR008283">
    <property type="entry name" value="Peptidase_M17_N"/>
</dbReference>
<evidence type="ECO:0000256" key="7">
    <source>
        <dbReference type="ARBA" id="ARBA00022801"/>
    </source>
</evidence>
<dbReference type="GO" id="GO:0005737">
    <property type="term" value="C:cytoplasm"/>
    <property type="evidence" value="ECO:0007669"/>
    <property type="project" value="UniProtKB-SubCell"/>
</dbReference>
<feature type="binding site" evidence="9">
    <location>
        <position position="361"/>
    </location>
    <ligand>
        <name>Mn(2+)</name>
        <dbReference type="ChEBI" id="CHEBI:29035"/>
        <label>1</label>
    </ligand>
</feature>
<dbReference type="InterPro" id="IPR043472">
    <property type="entry name" value="Macro_dom-like"/>
</dbReference>
<dbReference type="HAMAP" id="MF_00181">
    <property type="entry name" value="Cytosol_peptidase_M17"/>
    <property type="match status" value="1"/>
</dbReference>
<keyword evidence="4 9" id="KW-0031">Aminopeptidase</keyword>
<feature type="binding site" evidence="9">
    <location>
        <position position="284"/>
    </location>
    <ligand>
        <name>Mn(2+)</name>
        <dbReference type="ChEBI" id="CHEBI:29035"/>
        <label>1</label>
    </ligand>
</feature>
<feature type="domain" description="Cytosol aminopeptidase" evidence="10">
    <location>
        <begin position="359"/>
        <end position="366"/>
    </location>
</feature>
<dbReference type="RefSeq" id="WP_142902522.1">
    <property type="nucleotide sequence ID" value="NZ_ML660087.1"/>
</dbReference>
<feature type="active site" evidence="9">
    <location>
        <position position="365"/>
    </location>
</feature>
<dbReference type="SUPFAM" id="SSF52949">
    <property type="entry name" value="Macro domain-like"/>
    <property type="match status" value="1"/>
</dbReference>
<dbReference type="EMBL" id="VHSG01000003">
    <property type="protein sequence ID" value="TQV85671.1"/>
    <property type="molecule type" value="Genomic_DNA"/>
</dbReference>
<keyword evidence="7 9" id="KW-0378">Hydrolase</keyword>
<dbReference type="Proteomes" id="UP000319732">
    <property type="component" value="Unassembled WGS sequence"/>
</dbReference>
<name>A0A545U882_9GAMM</name>
<dbReference type="NCBIfam" id="NF002074">
    <property type="entry name" value="PRK00913.1-4"/>
    <property type="match status" value="1"/>
</dbReference>
<comment type="caution">
    <text evidence="11">The sequence shown here is derived from an EMBL/GenBank/DDBJ whole genome shotgun (WGS) entry which is preliminary data.</text>
</comment>
<dbReference type="OrthoDB" id="9809354at2"/>
<feature type="binding site" evidence="9">
    <location>
        <position position="284"/>
    </location>
    <ligand>
        <name>Mn(2+)</name>
        <dbReference type="ChEBI" id="CHEBI:29035"/>
        <label>2</label>
    </ligand>
</feature>
<dbReference type="FunFam" id="3.40.630.10:FF:000004">
    <property type="entry name" value="Probable cytosol aminopeptidase"/>
    <property type="match status" value="1"/>
</dbReference>
<dbReference type="GO" id="GO:0006508">
    <property type="term" value="P:proteolysis"/>
    <property type="evidence" value="ECO:0007669"/>
    <property type="project" value="UniProtKB-KW"/>
</dbReference>
<protein>
    <recommendedName>
        <fullName evidence="9">Probable cytosol aminopeptidase</fullName>
        <ecNumber evidence="9">3.4.11.1</ecNumber>
    </recommendedName>
    <alternativeName>
        <fullName evidence="9">Leucine aminopeptidase</fullName>
        <shortName evidence="9">LAP</shortName>
        <ecNumber evidence="9">3.4.11.10</ecNumber>
    </alternativeName>
    <alternativeName>
        <fullName evidence="9">Leucyl aminopeptidase</fullName>
    </alternativeName>
</protein>
<evidence type="ECO:0000256" key="3">
    <source>
        <dbReference type="ARBA" id="ARBA00009528"/>
    </source>
</evidence>
<dbReference type="InterPro" id="IPR023042">
    <property type="entry name" value="Peptidase_M17_leu_NH2_pept"/>
</dbReference>
<dbReference type="Gene3D" id="3.40.630.10">
    <property type="entry name" value="Zn peptidases"/>
    <property type="match status" value="1"/>
</dbReference>
<comment type="catalytic activity">
    <reaction evidence="2 9">
        <text>Release of an N-terminal amino acid, preferentially leucine, but not glutamic or aspartic acids.</text>
        <dbReference type="EC" id="3.4.11.10"/>
    </reaction>
</comment>
<dbReference type="Gene3D" id="3.40.220.10">
    <property type="entry name" value="Leucine Aminopeptidase, subunit E, domain 1"/>
    <property type="match status" value="1"/>
</dbReference>